<feature type="region of interest" description="Disordered" evidence="6">
    <location>
        <begin position="811"/>
        <end position="868"/>
    </location>
</feature>
<evidence type="ECO:0000256" key="6">
    <source>
        <dbReference type="SAM" id="MobiDB-lite"/>
    </source>
</evidence>
<proteinExistence type="inferred from homology"/>
<dbReference type="SMART" id="SM00173">
    <property type="entry name" value="RAS"/>
    <property type="match status" value="1"/>
</dbReference>
<evidence type="ECO:0000313" key="8">
    <source>
        <dbReference type="Proteomes" id="UP001189429"/>
    </source>
</evidence>
<dbReference type="SUPFAM" id="SSF52540">
    <property type="entry name" value="P-loop containing nucleoside triphosphate hydrolases"/>
    <property type="match status" value="1"/>
</dbReference>
<dbReference type="SMART" id="SM00175">
    <property type="entry name" value="RAB"/>
    <property type="match status" value="1"/>
</dbReference>
<accession>A0ABN9RNM3</accession>
<dbReference type="SMART" id="SM00174">
    <property type="entry name" value="RHO"/>
    <property type="match status" value="1"/>
</dbReference>
<dbReference type="PANTHER" id="PTHR47977">
    <property type="entry name" value="RAS-RELATED PROTEIN RAB"/>
    <property type="match status" value="1"/>
</dbReference>
<evidence type="ECO:0000256" key="4">
    <source>
        <dbReference type="ARBA" id="ARBA00023288"/>
    </source>
</evidence>
<sequence>MEVIRSLELATASRQCDFLFENVDAADADLCQPAGQGDRPQVKLGADQGATSTWLAPGASRANGADPAARPPTAVRRERRSEPRPRPAGITQCDDAALARRTEDEFSLPPHQYIEKLCILNRGQLRPPSAEEREVLMGRRKGLTKVAGWLPGHLATQWGHLPAPPSVDELRDETRPRLAGPLVTRGFAPDQALVLDVMRSTGTRDSDVRTSTGELFHPSGWPRQPISPGWRRRRTAAQFSWREAAHINEVEMRAFLSALKWRLSAETNHERKFLHALDSQVSIAALAKFRSGSIQLNGVARKVAALVMALGSAAAPGFCRTGDNPADAPSRQNKRRPSAAGPCQPGEHLRFYLEHLAGARVASDTLSGAQFCLSRRRAFPGAWDLFRARNRIEVPDRTPPLTSSMPLALGHWMWAQGRRDAAIVTIMFAMAYEHAAVGAMGTSAIAPPRSKSGVRRGAKGFITVDDPAAGRALASLRGRRRAGTRLLDGTGAQYRSLFEQGRAALGSQQLGLKPCNLRRGGATHDMMTHGDMSRTAHRGQWNDARTSRIHINDRLAALAQQVIDQNSSSALNQRANEFARGCPEDRCCNPELAKASARAGAGAHRRAQGAPHGAPARARAGRRAARRPSAQGMKRDYDHLFKVVLIGDSNAGKSSLLLRFADDTFSESYITTIGVDFRFKTITVDGKTIKLQIWDTAGQERFRTITSAYYRGADGIVMVYDVTDADSFNHVNDWVTEVNRYVNESTCKMLIGNKCDLTEERQVSPEEGRKKAEELGMGFVETSAKAATNVAEAFQDAASVELIAKRQSAAAAPRQQAAVPPPRPPLQRRSGPAARRGAARAAKRPPAAEGTSGGRGAASGGERGAARDGTLRQFVPVLHHLLRVRAGGLGRRPTCARLHCRSQAVRALEPRAVLWPWAARRARWRPWRRAGCPSLPKLRRGAWRKM</sequence>
<evidence type="ECO:0000256" key="5">
    <source>
        <dbReference type="ARBA" id="ARBA00023289"/>
    </source>
</evidence>
<dbReference type="PROSITE" id="PS51421">
    <property type="entry name" value="RAS"/>
    <property type="match status" value="1"/>
</dbReference>
<keyword evidence="5" id="KW-0636">Prenylation</keyword>
<dbReference type="InterPro" id="IPR057289">
    <property type="entry name" value="Rab1/Ypt1"/>
</dbReference>
<feature type="compositionally biased region" description="Basic and acidic residues" evidence="6">
    <location>
        <begin position="75"/>
        <end position="85"/>
    </location>
</feature>
<feature type="compositionally biased region" description="Gly residues" evidence="6">
    <location>
        <begin position="851"/>
        <end position="863"/>
    </location>
</feature>
<reference evidence="7" key="1">
    <citation type="submission" date="2023-10" db="EMBL/GenBank/DDBJ databases">
        <authorList>
            <person name="Chen Y."/>
            <person name="Shah S."/>
            <person name="Dougan E. K."/>
            <person name="Thang M."/>
            <person name="Chan C."/>
        </authorList>
    </citation>
    <scope>NUCLEOTIDE SEQUENCE [LARGE SCALE GENOMIC DNA]</scope>
</reference>
<organism evidence="7 8">
    <name type="scientific">Prorocentrum cordatum</name>
    <dbReference type="NCBI Taxonomy" id="2364126"/>
    <lineage>
        <taxon>Eukaryota</taxon>
        <taxon>Sar</taxon>
        <taxon>Alveolata</taxon>
        <taxon>Dinophyceae</taxon>
        <taxon>Prorocentrales</taxon>
        <taxon>Prorocentraceae</taxon>
        <taxon>Prorocentrum</taxon>
    </lineage>
</organism>
<evidence type="ECO:0000256" key="3">
    <source>
        <dbReference type="ARBA" id="ARBA00023134"/>
    </source>
</evidence>
<keyword evidence="8" id="KW-1185">Reference proteome</keyword>
<feature type="region of interest" description="Disordered" evidence="6">
    <location>
        <begin position="598"/>
        <end position="631"/>
    </location>
</feature>
<dbReference type="InterPro" id="IPR050227">
    <property type="entry name" value="Rab"/>
</dbReference>
<feature type="compositionally biased region" description="Low complexity" evidence="6">
    <location>
        <begin position="598"/>
        <end position="618"/>
    </location>
</feature>
<protein>
    <submittedName>
        <fullName evidence="7">Uncharacterized protein</fullName>
    </submittedName>
</protein>
<dbReference type="Gene3D" id="3.40.50.300">
    <property type="entry name" value="P-loop containing nucleotide triphosphate hydrolases"/>
    <property type="match status" value="1"/>
</dbReference>
<keyword evidence="4" id="KW-0449">Lipoprotein</keyword>
<dbReference type="PROSITE" id="PS51419">
    <property type="entry name" value="RAB"/>
    <property type="match status" value="1"/>
</dbReference>
<keyword evidence="3" id="KW-0342">GTP-binding</keyword>
<dbReference type="InterPro" id="IPR005225">
    <property type="entry name" value="Small_GTP-bd"/>
</dbReference>
<dbReference type="NCBIfam" id="TIGR00231">
    <property type="entry name" value="small_GTP"/>
    <property type="match status" value="1"/>
</dbReference>
<dbReference type="PROSITE" id="PS51420">
    <property type="entry name" value="RHO"/>
    <property type="match status" value="1"/>
</dbReference>
<feature type="region of interest" description="Disordered" evidence="6">
    <location>
        <begin position="52"/>
        <end position="90"/>
    </location>
</feature>
<feature type="region of interest" description="Disordered" evidence="6">
    <location>
        <begin position="203"/>
        <end position="228"/>
    </location>
</feature>
<gene>
    <name evidence="7" type="ORF">PCOR1329_LOCUS21696</name>
</gene>
<dbReference type="InterPro" id="IPR001806">
    <property type="entry name" value="Small_GTPase"/>
</dbReference>
<dbReference type="InterPro" id="IPR027417">
    <property type="entry name" value="P-loop_NTPase"/>
</dbReference>
<dbReference type="CDD" id="cd01869">
    <property type="entry name" value="Rab1_Ypt1"/>
    <property type="match status" value="1"/>
</dbReference>
<comment type="similarity">
    <text evidence="1">Belongs to the small GTPase superfamily. Rab family.</text>
</comment>
<name>A0ABN9RNM3_9DINO</name>
<dbReference type="Proteomes" id="UP001189429">
    <property type="component" value="Unassembled WGS sequence"/>
</dbReference>
<dbReference type="SMART" id="SM00177">
    <property type="entry name" value="ARF"/>
    <property type="match status" value="1"/>
</dbReference>
<comment type="caution">
    <text evidence="7">The sequence shown here is derived from an EMBL/GenBank/DDBJ whole genome shotgun (WGS) entry which is preliminary data.</text>
</comment>
<feature type="compositionally biased region" description="Low complexity" evidence="6">
    <location>
        <begin position="827"/>
        <end position="836"/>
    </location>
</feature>
<dbReference type="SMART" id="SM00176">
    <property type="entry name" value="RAN"/>
    <property type="match status" value="1"/>
</dbReference>
<evidence type="ECO:0000313" key="7">
    <source>
        <dbReference type="EMBL" id="CAK0819789.1"/>
    </source>
</evidence>
<feature type="region of interest" description="Disordered" evidence="6">
    <location>
        <begin position="319"/>
        <end position="343"/>
    </location>
</feature>
<evidence type="ECO:0000256" key="1">
    <source>
        <dbReference type="ARBA" id="ARBA00006270"/>
    </source>
</evidence>
<dbReference type="Pfam" id="PF00071">
    <property type="entry name" value="Ras"/>
    <property type="match status" value="1"/>
</dbReference>
<dbReference type="EMBL" id="CAUYUJ010007169">
    <property type="protein sequence ID" value="CAK0819789.1"/>
    <property type="molecule type" value="Genomic_DNA"/>
</dbReference>
<dbReference type="PRINTS" id="PR00449">
    <property type="entry name" value="RASTRNSFRMNG"/>
</dbReference>
<evidence type="ECO:0000256" key="2">
    <source>
        <dbReference type="ARBA" id="ARBA00022741"/>
    </source>
</evidence>
<keyword evidence="2" id="KW-0547">Nucleotide-binding</keyword>